<dbReference type="RefSeq" id="WP_146317413.1">
    <property type="nucleotide sequence ID" value="NZ_CP042305.1"/>
</dbReference>
<feature type="region of interest" description="Disordered" evidence="1">
    <location>
        <begin position="79"/>
        <end position="109"/>
    </location>
</feature>
<evidence type="ECO:0000259" key="2">
    <source>
        <dbReference type="PROSITE" id="PS51707"/>
    </source>
</evidence>
<proteinExistence type="predicted"/>
<dbReference type="Proteomes" id="UP000320216">
    <property type="component" value="Chromosome"/>
</dbReference>
<feature type="compositionally biased region" description="Basic and acidic residues" evidence="1">
    <location>
        <begin position="79"/>
        <end position="92"/>
    </location>
</feature>
<sequence>MSKHGTTSIEIERKYDVTGEAGEPAFVGVGPIAVIEVPEIRELDAVYYDTADLSLAHAHVALRRREGGPDAGWHIKRDAGEGRTEQHWALGEDDRDENGTGAGGGGRASVPEWVADEVRELIGDGELHPVARVRNHRVVSRLLDAAGYPVAEFCDDHVTGENLGTGGAETWREWEVELSAAAPDSRRGRTELLDGLEAAVLAAGAAPASSSSKLERALRAG</sequence>
<accession>A0A5B8LYQ6</accession>
<dbReference type="Pfam" id="PF01928">
    <property type="entry name" value="CYTH"/>
    <property type="match status" value="1"/>
</dbReference>
<dbReference type="KEGG" id="huw:FPZ11_00355"/>
<name>A0A5B8LYQ6_9MICO</name>
<dbReference type="AlphaFoldDB" id="A0A5B8LYQ6"/>
<feature type="domain" description="CYTH" evidence="2">
    <location>
        <begin position="8"/>
        <end position="221"/>
    </location>
</feature>
<evidence type="ECO:0000256" key="1">
    <source>
        <dbReference type="SAM" id="MobiDB-lite"/>
    </source>
</evidence>
<dbReference type="Gene3D" id="2.40.320.10">
    <property type="entry name" value="Hypothetical Protein Pfu-838710-001"/>
    <property type="match status" value="1"/>
</dbReference>
<dbReference type="SUPFAM" id="SSF55154">
    <property type="entry name" value="CYTH-like phosphatases"/>
    <property type="match status" value="1"/>
</dbReference>
<protein>
    <submittedName>
        <fullName evidence="3">CYTH domain-containing protein</fullName>
    </submittedName>
</protein>
<dbReference type="SMART" id="SM01118">
    <property type="entry name" value="CYTH"/>
    <property type="match status" value="1"/>
</dbReference>
<reference evidence="3 4" key="1">
    <citation type="submission" date="2019-07" db="EMBL/GenBank/DDBJ databases">
        <title>Full genome sequence of Humibacter sp. WJ7-1.</title>
        <authorList>
            <person name="Im W.-T."/>
        </authorList>
    </citation>
    <scope>NUCLEOTIDE SEQUENCE [LARGE SCALE GENOMIC DNA]</scope>
    <source>
        <strain evidence="3 4">WJ7-1</strain>
    </source>
</reference>
<dbReference type="PROSITE" id="PS51707">
    <property type="entry name" value="CYTH"/>
    <property type="match status" value="1"/>
</dbReference>
<dbReference type="EMBL" id="CP042305">
    <property type="protein sequence ID" value="QDZ13467.1"/>
    <property type="molecule type" value="Genomic_DNA"/>
</dbReference>
<keyword evidence="4" id="KW-1185">Reference proteome</keyword>
<dbReference type="InterPro" id="IPR023577">
    <property type="entry name" value="CYTH_domain"/>
</dbReference>
<dbReference type="CDD" id="cd07374">
    <property type="entry name" value="CYTH-like_Pase"/>
    <property type="match status" value="1"/>
</dbReference>
<evidence type="ECO:0000313" key="4">
    <source>
        <dbReference type="Proteomes" id="UP000320216"/>
    </source>
</evidence>
<dbReference type="OrthoDB" id="9777271at2"/>
<dbReference type="InterPro" id="IPR033469">
    <property type="entry name" value="CYTH-like_dom_sf"/>
</dbReference>
<evidence type="ECO:0000313" key="3">
    <source>
        <dbReference type="EMBL" id="QDZ13467.1"/>
    </source>
</evidence>
<gene>
    <name evidence="3" type="ORF">FPZ11_00355</name>
</gene>
<organism evidence="3 4">
    <name type="scientific">Humibacter ginsenosidimutans</name>
    <dbReference type="NCBI Taxonomy" id="2599293"/>
    <lineage>
        <taxon>Bacteria</taxon>
        <taxon>Bacillati</taxon>
        <taxon>Actinomycetota</taxon>
        <taxon>Actinomycetes</taxon>
        <taxon>Micrococcales</taxon>
        <taxon>Microbacteriaceae</taxon>
        <taxon>Humibacter</taxon>
    </lineage>
</organism>